<comment type="similarity">
    <text evidence="2">Belongs to the MmpS family.</text>
</comment>
<keyword evidence="5 8" id="KW-1133">Transmembrane helix</keyword>
<evidence type="ECO:0000256" key="2">
    <source>
        <dbReference type="ARBA" id="ARBA00007531"/>
    </source>
</evidence>
<dbReference type="EMBL" id="APMY01000095">
    <property type="protein sequence ID" value="EOM75417.1"/>
    <property type="molecule type" value="Genomic_DNA"/>
</dbReference>
<evidence type="ECO:0000256" key="3">
    <source>
        <dbReference type="ARBA" id="ARBA00022475"/>
    </source>
</evidence>
<dbReference type="Proteomes" id="UP000013525">
    <property type="component" value="Unassembled WGS sequence"/>
</dbReference>
<dbReference type="Pfam" id="PF05423">
    <property type="entry name" value="Mycobact_memb"/>
    <property type="match status" value="1"/>
</dbReference>
<keyword evidence="10" id="KW-1185">Reference proteome</keyword>
<dbReference type="Gene3D" id="2.60.40.2880">
    <property type="entry name" value="MmpS1-5, C-terminal soluble domain"/>
    <property type="match status" value="1"/>
</dbReference>
<proteinExistence type="inferred from homology"/>
<evidence type="ECO:0000256" key="8">
    <source>
        <dbReference type="SAM" id="Phobius"/>
    </source>
</evidence>
<feature type="transmembrane region" description="Helical" evidence="8">
    <location>
        <begin position="106"/>
        <end position="130"/>
    </location>
</feature>
<evidence type="ECO:0000256" key="7">
    <source>
        <dbReference type="SAM" id="MobiDB-lite"/>
    </source>
</evidence>
<gene>
    <name evidence="9" type="ORF">Rrhod_3215</name>
</gene>
<keyword evidence="3" id="KW-1003">Cell membrane</keyword>
<sequence length="232" mass="24192">MFGPTGGQSMSTQPPGPGGTGSDDDHDRSDGPPQYGQTGQPGYGSQQPYGQQGSYGQQGYGQQPYGQPGQQGYGQQPYGQQGYGQGGYPPPPYPPPQQKKRRIWPWVLLGVILAFVLLFAGCVALFGGVASEIDRESNRSVSVTYQVEGTGTGATVTYSGTNLDMAQETNATLPWSRDVDIDGLGKFVTMTASNGSDGGSITCRILADGNQIAEQTSSGPYANVSCSGDAGE</sequence>
<feature type="compositionally biased region" description="Low complexity" evidence="7">
    <location>
        <begin position="31"/>
        <end position="80"/>
    </location>
</feature>
<evidence type="ECO:0000256" key="6">
    <source>
        <dbReference type="ARBA" id="ARBA00023136"/>
    </source>
</evidence>
<dbReference type="eggNOG" id="ENOG503443S">
    <property type="taxonomic scope" value="Bacteria"/>
</dbReference>
<dbReference type="AlphaFoldDB" id="R7WJF5"/>
<name>R7WJF5_9NOCA</name>
<reference evidence="9 10" key="1">
    <citation type="journal article" date="2013" name="Genome Announc.">
        <title>Draft Genome Sequence of Rhodococcus rhodnii Strain LMG5362, a Symbiont of Rhodnius prolixus (Hemiptera, Reduviidae, Triatominae), the Principle Vector of Trypanosoma cruzi.</title>
        <authorList>
            <person name="Pachebat J.A."/>
            <person name="van Keulen G."/>
            <person name="Whitten M.M."/>
            <person name="Girdwood S."/>
            <person name="Del Sol R."/>
            <person name="Dyson P.J."/>
            <person name="Facey P.D."/>
        </authorList>
    </citation>
    <scope>NUCLEOTIDE SEQUENCE [LARGE SCALE GENOMIC DNA]</scope>
    <source>
        <strain evidence="9 10">LMG 5362</strain>
    </source>
</reference>
<dbReference type="SUPFAM" id="SSF81995">
    <property type="entry name" value="beta-sandwich domain of Sec23/24"/>
    <property type="match status" value="1"/>
</dbReference>
<evidence type="ECO:0000313" key="9">
    <source>
        <dbReference type="EMBL" id="EOM75417.1"/>
    </source>
</evidence>
<keyword evidence="4 8" id="KW-0812">Transmembrane</keyword>
<keyword evidence="6 8" id="KW-0472">Membrane</keyword>
<evidence type="ECO:0008006" key="11">
    <source>
        <dbReference type="Google" id="ProtNLM"/>
    </source>
</evidence>
<organism evidence="9 10">
    <name type="scientific">Rhodococcus rhodnii LMG 5362</name>
    <dbReference type="NCBI Taxonomy" id="1273125"/>
    <lineage>
        <taxon>Bacteria</taxon>
        <taxon>Bacillati</taxon>
        <taxon>Actinomycetota</taxon>
        <taxon>Actinomycetes</taxon>
        <taxon>Mycobacteriales</taxon>
        <taxon>Nocardiaceae</taxon>
        <taxon>Rhodococcus</taxon>
    </lineage>
</organism>
<dbReference type="PATRIC" id="fig|1273125.3.peg.3056"/>
<protein>
    <recommendedName>
        <fullName evidence="11">MmpS family membrane protein</fullName>
    </recommendedName>
</protein>
<comment type="caution">
    <text evidence="9">The sequence shown here is derived from an EMBL/GenBank/DDBJ whole genome shotgun (WGS) entry which is preliminary data.</text>
</comment>
<evidence type="ECO:0000256" key="5">
    <source>
        <dbReference type="ARBA" id="ARBA00022989"/>
    </source>
</evidence>
<evidence type="ECO:0000256" key="1">
    <source>
        <dbReference type="ARBA" id="ARBA00004236"/>
    </source>
</evidence>
<accession>R7WJF5</accession>
<evidence type="ECO:0000313" key="10">
    <source>
        <dbReference type="Proteomes" id="UP000013525"/>
    </source>
</evidence>
<dbReference type="GO" id="GO:0005886">
    <property type="term" value="C:plasma membrane"/>
    <property type="evidence" value="ECO:0007669"/>
    <property type="project" value="UniProtKB-SubCell"/>
</dbReference>
<evidence type="ECO:0000256" key="4">
    <source>
        <dbReference type="ARBA" id="ARBA00022692"/>
    </source>
</evidence>
<dbReference type="InterPro" id="IPR038468">
    <property type="entry name" value="MmpS_C"/>
</dbReference>
<feature type="compositionally biased region" description="Pro residues" evidence="7">
    <location>
        <begin position="88"/>
        <end position="97"/>
    </location>
</feature>
<comment type="subcellular location">
    <subcellularLocation>
        <location evidence="1">Cell membrane</location>
    </subcellularLocation>
</comment>
<dbReference type="InterPro" id="IPR008693">
    <property type="entry name" value="MmpS"/>
</dbReference>
<feature type="region of interest" description="Disordered" evidence="7">
    <location>
        <begin position="1"/>
        <end position="98"/>
    </location>
</feature>